<evidence type="ECO:0000313" key="2">
    <source>
        <dbReference type="Proteomes" id="UP000054047"/>
    </source>
</evidence>
<dbReference type="EMBL" id="KN728055">
    <property type="protein sequence ID" value="KIH64457.1"/>
    <property type="molecule type" value="Genomic_DNA"/>
</dbReference>
<dbReference type="Proteomes" id="UP000054047">
    <property type="component" value="Unassembled WGS sequence"/>
</dbReference>
<accession>A0A0C2DP60</accession>
<gene>
    <name evidence="1" type="ORF">ANCDUO_05233</name>
</gene>
<evidence type="ECO:0000313" key="1">
    <source>
        <dbReference type="EMBL" id="KIH64457.1"/>
    </source>
</evidence>
<organism evidence="1 2">
    <name type="scientific">Ancylostoma duodenale</name>
    <dbReference type="NCBI Taxonomy" id="51022"/>
    <lineage>
        <taxon>Eukaryota</taxon>
        <taxon>Metazoa</taxon>
        <taxon>Ecdysozoa</taxon>
        <taxon>Nematoda</taxon>
        <taxon>Chromadorea</taxon>
        <taxon>Rhabditida</taxon>
        <taxon>Rhabditina</taxon>
        <taxon>Rhabditomorpha</taxon>
        <taxon>Strongyloidea</taxon>
        <taxon>Ancylostomatidae</taxon>
        <taxon>Ancylostomatinae</taxon>
        <taxon>Ancylostoma</taxon>
    </lineage>
</organism>
<protein>
    <submittedName>
        <fullName evidence="1">Uncharacterized protein</fullName>
    </submittedName>
</protein>
<proteinExistence type="predicted"/>
<keyword evidence="2" id="KW-1185">Reference proteome</keyword>
<sequence length="65" mass="7652">MVHSVLYTEVSCSNGVNLFMPFLNVLVLAISWYTRAYPCWCEIHELGKNLRRYGRDHYVRSNIKS</sequence>
<reference evidence="1 2" key="1">
    <citation type="submission" date="2013-12" db="EMBL/GenBank/DDBJ databases">
        <title>Draft genome of the parsitic nematode Ancylostoma duodenale.</title>
        <authorList>
            <person name="Mitreva M."/>
        </authorList>
    </citation>
    <scope>NUCLEOTIDE SEQUENCE [LARGE SCALE GENOMIC DNA]</scope>
    <source>
        <strain evidence="1 2">Zhejiang</strain>
    </source>
</reference>
<dbReference type="OrthoDB" id="5771867at2759"/>
<name>A0A0C2DP60_9BILA</name>
<dbReference type="AlphaFoldDB" id="A0A0C2DP60"/>